<proteinExistence type="predicted"/>
<keyword evidence="3" id="KW-1185">Reference proteome</keyword>
<dbReference type="AlphaFoldDB" id="K0RNH6"/>
<feature type="region of interest" description="Disordered" evidence="1">
    <location>
        <begin position="106"/>
        <end position="132"/>
    </location>
</feature>
<evidence type="ECO:0000256" key="1">
    <source>
        <dbReference type="SAM" id="MobiDB-lite"/>
    </source>
</evidence>
<feature type="non-terminal residue" evidence="2">
    <location>
        <position position="1"/>
    </location>
</feature>
<comment type="caution">
    <text evidence="2">The sequence shown here is derived from an EMBL/GenBank/DDBJ whole genome shotgun (WGS) entry which is preliminary data.</text>
</comment>
<evidence type="ECO:0000313" key="2">
    <source>
        <dbReference type="EMBL" id="EJK54640.1"/>
    </source>
</evidence>
<sequence length="297" mass="31785">TLARYVNPRAIIRVTPSTHAARRRRRPSEQAAAGSSGTDVGRYAPMPMPRPRRPLNFPAPSTIQRYGKPHHRQHALLASGLGGGVHVGPGAVLPAAACGSRQVASPECKDERAAARTSDVSPDADSPARRPLNIPARYGKPHHRQHALLVSWLGGGGVHVGPGASGVQEDEEEEMESVNVDAGGHEDGDTNGEPVLYFDLPEPGPLDPSPGFDVDTSPPRGKAVLRCVRRWEVDDPNEPYSDTDEELMAMDVPEPTKPSPEPSKQSGLYGHYKDKVVLHKLGRESDAGTGFPSLGSQ</sequence>
<organism evidence="2 3">
    <name type="scientific">Thalassiosira oceanica</name>
    <name type="common">Marine diatom</name>
    <dbReference type="NCBI Taxonomy" id="159749"/>
    <lineage>
        <taxon>Eukaryota</taxon>
        <taxon>Sar</taxon>
        <taxon>Stramenopiles</taxon>
        <taxon>Ochrophyta</taxon>
        <taxon>Bacillariophyta</taxon>
        <taxon>Coscinodiscophyceae</taxon>
        <taxon>Thalassiosirophycidae</taxon>
        <taxon>Thalassiosirales</taxon>
        <taxon>Thalassiosiraceae</taxon>
        <taxon>Thalassiosira</taxon>
    </lineage>
</organism>
<feature type="region of interest" description="Disordered" evidence="1">
    <location>
        <begin position="17"/>
        <end position="57"/>
    </location>
</feature>
<accession>K0RNH6</accession>
<evidence type="ECO:0000313" key="3">
    <source>
        <dbReference type="Proteomes" id="UP000266841"/>
    </source>
</evidence>
<gene>
    <name evidence="2" type="ORF">THAOC_25714</name>
</gene>
<reference evidence="2 3" key="1">
    <citation type="journal article" date="2012" name="Genome Biol.">
        <title>Genome and low-iron response of an oceanic diatom adapted to chronic iron limitation.</title>
        <authorList>
            <person name="Lommer M."/>
            <person name="Specht M."/>
            <person name="Roy A.S."/>
            <person name="Kraemer L."/>
            <person name="Andreson R."/>
            <person name="Gutowska M.A."/>
            <person name="Wolf J."/>
            <person name="Bergner S.V."/>
            <person name="Schilhabel M.B."/>
            <person name="Klostermeier U.C."/>
            <person name="Beiko R.G."/>
            <person name="Rosenstiel P."/>
            <person name="Hippler M."/>
            <person name="Laroche J."/>
        </authorList>
    </citation>
    <scope>NUCLEOTIDE SEQUENCE [LARGE SCALE GENOMIC DNA]</scope>
    <source>
        <strain evidence="2 3">CCMP1005</strain>
    </source>
</reference>
<feature type="region of interest" description="Disordered" evidence="1">
    <location>
        <begin position="160"/>
        <end position="271"/>
    </location>
</feature>
<protein>
    <submittedName>
        <fullName evidence="2">Uncharacterized protein</fullName>
    </submittedName>
</protein>
<dbReference type="EMBL" id="AGNL01035517">
    <property type="protein sequence ID" value="EJK54640.1"/>
    <property type="molecule type" value="Genomic_DNA"/>
</dbReference>
<name>K0RNH6_THAOC</name>
<feature type="compositionally biased region" description="Acidic residues" evidence="1">
    <location>
        <begin position="234"/>
        <end position="248"/>
    </location>
</feature>
<dbReference type="Proteomes" id="UP000266841">
    <property type="component" value="Unassembled WGS sequence"/>
</dbReference>